<dbReference type="Gene3D" id="3.10.20.90">
    <property type="entry name" value="Phosphatidylinositol 3-kinase Catalytic Subunit, Chain A, domain 1"/>
    <property type="match status" value="1"/>
</dbReference>
<evidence type="ECO:0000313" key="3">
    <source>
        <dbReference type="EMBL" id="KAL0958641.1"/>
    </source>
</evidence>
<dbReference type="EMBL" id="JASNQZ010000003">
    <property type="protein sequence ID" value="KAL0958641.1"/>
    <property type="molecule type" value="Genomic_DNA"/>
</dbReference>
<dbReference type="PANTHER" id="PTHR10562">
    <property type="entry name" value="SMALL UBIQUITIN-RELATED MODIFIER"/>
    <property type="match status" value="1"/>
</dbReference>
<evidence type="ECO:0000313" key="4">
    <source>
        <dbReference type="Proteomes" id="UP001556367"/>
    </source>
</evidence>
<name>A0ABR3JST3_9AGAR</name>
<dbReference type="SUPFAM" id="SSF54236">
    <property type="entry name" value="Ubiquitin-like"/>
    <property type="match status" value="1"/>
</dbReference>
<proteinExistence type="predicted"/>
<keyword evidence="4" id="KW-1185">Reference proteome</keyword>
<organism evidence="3 4">
    <name type="scientific">Hohenbuehelia grisea</name>
    <dbReference type="NCBI Taxonomy" id="104357"/>
    <lineage>
        <taxon>Eukaryota</taxon>
        <taxon>Fungi</taxon>
        <taxon>Dikarya</taxon>
        <taxon>Basidiomycota</taxon>
        <taxon>Agaricomycotina</taxon>
        <taxon>Agaricomycetes</taxon>
        <taxon>Agaricomycetidae</taxon>
        <taxon>Agaricales</taxon>
        <taxon>Pleurotineae</taxon>
        <taxon>Pleurotaceae</taxon>
        <taxon>Hohenbuehelia</taxon>
    </lineage>
</organism>
<dbReference type="InterPro" id="IPR000626">
    <property type="entry name" value="Ubiquitin-like_dom"/>
</dbReference>
<evidence type="ECO:0000256" key="1">
    <source>
        <dbReference type="SAM" id="MobiDB-lite"/>
    </source>
</evidence>
<sequence>MVEVEVEAALVALSSVRSASHQPRQRHRQVSQPNSRQRCSQISEGRFDLFADIPGPFKIEDANAPINVKVATSTGEEVFFKIKHSTKLRELQGGYANQVGKNVNSIRFLYDGDRIQEDDTPASLSMDDNDTINVMVQCATYKGHARKWDAG</sequence>
<accession>A0ABR3JST3</accession>
<evidence type="ECO:0000259" key="2">
    <source>
        <dbReference type="PROSITE" id="PS50053"/>
    </source>
</evidence>
<comment type="caution">
    <text evidence="3">The sequence shown here is derived from an EMBL/GenBank/DDBJ whole genome shotgun (WGS) entry which is preliminary data.</text>
</comment>
<feature type="region of interest" description="Disordered" evidence="1">
    <location>
        <begin position="17"/>
        <end position="38"/>
    </location>
</feature>
<dbReference type="Pfam" id="PF11976">
    <property type="entry name" value="Rad60-SLD"/>
    <property type="match status" value="1"/>
</dbReference>
<dbReference type="InterPro" id="IPR022617">
    <property type="entry name" value="Rad60/SUMO-like_dom"/>
</dbReference>
<gene>
    <name evidence="3" type="ORF">HGRIS_013978</name>
</gene>
<reference evidence="4" key="1">
    <citation type="submission" date="2024-06" db="EMBL/GenBank/DDBJ databases">
        <title>Multi-omics analyses provide insights into the biosynthesis of the anticancer antibiotic pleurotin in Hohenbuehelia grisea.</title>
        <authorList>
            <person name="Weaver J.A."/>
            <person name="Alberti F."/>
        </authorList>
    </citation>
    <scope>NUCLEOTIDE SEQUENCE [LARGE SCALE GENOMIC DNA]</scope>
    <source>
        <strain evidence="4">T-177</strain>
    </source>
</reference>
<feature type="domain" description="Ubiquitin-like" evidence="2">
    <location>
        <begin position="66"/>
        <end position="137"/>
    </location>
</feature>
<dbReference type="SMART" id="SM00213">
    <property type="entry name" value="UBQ"/>
    <property type="match status" value="1"/>
</dbReference>
<dbReference type="PROSITE" id="PS50053">
    <property type="entry name" value="UBIQUITIN_2"/>
    <property type="match status" value="1"/>
</dbReference>
<dbReference type="InterPro" id="IPR029071">
    <property type="entry name" value="Ubiquitin-like_domsf"/>
</dbReference>
<protein>
    <recommendedName>
        <fullName evidence="2">Ubiquitin-like domain-containing protein</fullName>
    </recommendedName>
</protein>
<dbReference type="Proteomes" id="UP001556367">
    <property type="component" value="Unassembled WGS sequence"/>
</dbReference>